<name>A0A6L2R4H2_9BACT</name>
<feature type="binding site" evidence="4">
    <location>
        <position position="236"/>
    </location>
    <ligand>
        <name>shikimate</name>
        <dbReference type="ChEBI" id="CHEBI:36208"/>
    </ligand>
</feature>
<evidence type="ECO:0000256" key="2">
    <source>
        <dbReference type="ARBA" id="ARBA00023002"/>
    </source>
</evidence>
<gene>
    <name evidence="4 6" type="primary">aroE</name>
    <name evidence="6" type="ORF">ZNDK_0176</name>
</gene>
<dbReference type="InterPro" id="IPR046346">
    <property type="entry name" value="Aminoacid_DH-like_N_sf"/>
</dbReference>
<keyword evidence="2 4" id="KW-0560">Oxidoreductase</keyword>
<dbReference type="UniPathway" id="UPA00053">
    <property type="reaction ID" value="UER00087"/>
</dbReference>
<feature type="active site" description="Proton acceptor" evidence="4">
    <location>
        <position position="81"/>
    </location>
</feature>
<dbReference type="GO" id="GO:0009073">
    <property type="term" value="P:aromatic amino acid family biosynthetic process"/>
    <property type="evidence" value="ECO:0007669"/>
    <property type="project" value="UniProtKB-KW"/>
</dbReference>
<dbReference type="EMBL" id="BLLL01000001">
    <property type="protein sequence ID" value="GFH62405.1"/>
    <property type="molecule type" value="Genomic_DNA"/>
</dbReference>
<feature type="binding site" evidence="4">
    <location>
        <position position="102"/>
    </location>
    <ligand>
        <name>shikimate</name>
        <dbReference type="ChEBI" id="CHEBI:36208"/>
    </ligand>
</feature>
<feature type="binding site" evidence="4">
    <location>
        <begin position="139"/>
        <end position="143"/>
    </location>
    <ligand>
        <name>NADP(+)</name>
        <dbReference type="ChEBI" id="CHEBI:58349"/>
    </ligand>
</feature>
<keyword evidence="4" id="KW-0028">Amino-acid biosynthesis</keyword>
<dbReference type="GO" id="GO:0005829">
    <property type="term" value="C:cytosol"/>
    <property type="evidence" value="ECO:0007669"/>
    <property type="project" value="TreeGrafter"/>
</dbReference>
<feature type="domain" description="Shikimate dehydrogenase substrate binding N-terminal" evidence="5">
    <location>
        <begin position="22"/>
        <end position="104"/>
    </location>
</feature>
<feature type="binding site" evidence="4">
    <location>
        <begin position="30"/>
        <end position="32"/>
    </location>
    <ligand>
        <name>shikimate</name>
        <dbReference type="ChEBI" id="CHEBI:36208"/>
    </ligand>
</feature>
<proteinExistence type="inferred from homology"/>
<dbReference type="InterPro" id="IPR013708">
    <property type="entry name" value="Shikimate_DH-bd_N"/>
</dbReference>
<dbReference type="EC" id="1.1.1.25" evidence="4"/>
<evidence type="ECO:0000259" key="5">
    <source>
        <dbReference type="Pfam" id="PF08501"/>
    </source>
</evidence>
<dbReference type="Proteomes" id="UP000505077">
    <property type="component" value="Unassembled WGS sequence"/>
</dbReference>
<comment type="subunit">
    <text evidence="4">Homodimer.</text>
</comment>
<dbReference type="GO" id="GO:0050661">
    <property type="term" value="F:NADP binding"/>
    <property type="evidence" value="ECO:0007669"/>
    <property type="project" value="TreeGrafter"/>
</dbReference>
<comment type="similarity">
    <text evidence="4">Belongs to the shikimate dehydrogenase family.</text>
</comment>
<keyword evidence="3 4" id="KW-0057">Aromatic amino acid biosynthesis</keyword>
<dbReference type="PANTHER" id="PTHR21089:SF1">
    <property type="entry name" value="BIFUNCTIONAL 3-DEHYDROQUINATE DEHYDRATASE_SHIKIMATE DEHYDROGENASE, CHLOROPLASTIC"/>
    <property type="match status" value="1"/>
</dbReference>
<feature type="binding site" evidence="4">
    <location>
        <position position="264"/>
    </location>
    <ligand>
        <name>shikimate</name>
        <dbReference type="ChEBI" id="CHEBI:36208"/>
    </ligand>
</feature>
<accession>A0A6L2R4H2</accession>
<evidence type="ECO:0000256" key="3">
    <source>
        <dbReference type="ARBA" id="ARBA00023141"/>
    </source>
</evidence>
<dbReference type="GO" id="GO:0008652">
    <property type="term" value="P:amino acid biosynthetic process"/>
    <property type="evidence" value="ECO:0007669"/>
    <property type="project" value="UniProtKB-KW"/>
</dbReference>
<dbReference type="Gene3D" id="3.40.50.720">
    <property type="entry name" value="NAD(P)-binding Rossmann-like Domain"/>
    <property type="match status" value="1"/>
</dbReference>
<feature type="binding site" evidence="4">
    <location>
        <position position="257"/>
    </location>
    <ligand>
        <name>NADP(+)</name>
        <dbReference type="ChEBI" id="CHEBI:58349"/>
    </ligand>
</feature>
<comment type="caution">
    <text evidence="4">Lacks conserved residue(s) required for the propagation of feature annotation.</text>
</comment>
<dbReference type="SUPFAM" id="SSF53223">
    <property type="entry name" value="Aminoacid dehydrogenase-like, N-terminal domain"/>
    <property type="match status" value="1"/>
</dbReference>
<comment type="function">
    <text evidence="4">Involved in the biosynthesis of the chorismate, which leads to the biosynthesis of aromatic amino acids. Catalyzes the reversible NADPH linked reduction of 3-dehydroshikimate (DHSA) to yield shikimate (SA).</text>
</comment>
<comment type="caution">
    <text evidence="6">The sequence shown here is derived from an EMBL/GenBank/DDBJ whole genome shotgun (WGS) entry which is preliminary data.</text>
</comment>
<protein>
    <recommendedName>
        <fullName evidence="4">Shikimate dehydrogenase (NADP(+))</fullName>
        <shortName evidence="4">SDH</shortName>
        <ecNumber evidence="4">1.1.1.25</ecNumber>
    </recommendedName>
</protein>
<comment type="catalytic activity">
    <reaction evidence="4">
        <text>shikimate + NADP(+) = 3-dehydroshikimate + NADPH + H(+)</text>
        <dbReference type="Rhea" id="RHEA:17737"/>
        <dbReference type="ChEBI" id="CHEBI:15378"/>
        <dbReference type="ChEBI" id="CHEBI:16630"/>
        <dbReference type="ChEBI" id="CHEBI:36208"/>
        <dbReference type="ChEBI" id="CHEBI:57783"/>
        <dbReference type="ChEBI" id="CHEBI:58349"/>
        <dbReference type="EC" id="1.1.1.25"/>
    </reaction>
</comment>
<dbReference type="InterPro" id="IPR022893">
    <property type="entry name" value="Shikimate_DH_fam"/>
</dbReference>
<feature type="binding site" evidence="4">
    <location>
        <position position="234"/>
    </location>
    <ligand>
        <name>NADP(+)</name>
        <dbReference type="ChEBI" id="CHEBI:58349"/>
    </ligand>
</feature>
<dbReference type="GO" id="GO:0009423">
    <property type="term" value="P:chorismate biosynthetic process"/>
    <property type="evidence" value="ECO:0007669"/>
    <property type="project" value="UniProtKB-UniRule"/>
</dbReference>
<evidence type="ECO:0000313" key="7">
    <source>
        <dbReference type="Proteomes" id="UP000505077"/>
    </source>
</evidence>
<dbReference type="PANTHER" id="PTHR21089">
    <property type="entry name" value="SHIKIMATE DEHYDROGENASE"/>
    <property type="match status" value="1"/>
</dbReference>
<evidence type="ECO:0000256" key="1">
    <source>
        <dbReference type="ARBA" id="ARBA00004871"/>
    </source>
</evidence>
<feature type="binding site" evidence="4">
    <location>
        <position position="77"/>
    </location>
    <ligand>
        <name>shikimate</name>
        <dbReference type="ChEBI" id="CHEBI:36208"/>
    </ligand>
</feature>
<dbReference type="CDD" id="cd01065">
    <property type="entry name" value="NAD_bind_Shikimate_DH"/>
    <property type="match status" value="1"/>
</dbReference>
<dbReference type="Pfam" id="PF08501">
    <property type="entry name" value="Shikimate_dh_N"/>
    <property type="match status" value="1"/>
</dbReference>
<comment type="pathway">
    <text evidence="1 4">Metabolic intermediate biosynthesis; chorismate biosynthesis; chorismate from D-erythrose 4-phosphate and phosphoenolpyruvate: step 4/7.</text>
</comment>
<dbReference type="InterPro" id="IPR036291">
    <property type="entry name" value="NAD(P)-bd_dom_sf"/>
</dbReference>
<dbReference type="SUPFAM" id="SSF51735">
    <property type="entry name" value="NAD(P)-binding Rossmann-fold domains"/>
    <property type="match status" value="1"/>
</dbReference>
<reference evidence="6 7" key="1">
    <citation type="journal article" date="2020" name="ISME J.">
        <title>Parallel Reductive Genome Evolution in Desulfovibrio Ectosymbionts Independently Acquired by Trichonympha Protists in the Termite Gut.</title>
        <authorList>
            <person name="Takeuchi M."/>
            <person name="Kuwahara H."/>
            <person name="Murakami T."/>
            <person name="Takahashi K."/>
            <person name="Kajitani R."/>
            <person name="Toyoda A."/>
            <person name="Itoh T."/>
            <person name="Ohkuma M."/>
            <person name="Hongoh Y."/>
        </authorList>
    </citation>
    <scope>NUCLEOTIDE SEQUENCE [LARGE SCALE GENOMIC DNA]</scope>
    <source>
        <strain evidence="6">ZnDsv-02</strain>
    </source>
</reference>
<evidence type="ECO:0000256" key="4">
    <source>
        <dbReference type="HAMAP-Rule" id="MF_00222"/>
    </source>
</evidence>
<feature type="binding site" evidence="4">
    <location>
        <position position="117"/>
    </location>
    <ligand>
        <name>shikimate</name>
        <dbReference type="ChEBI" id="CHEBI:36208"/>
    </ligand>
</feature>
<organism evidence="6 7">
    <name type="scientific">Candidatus Desulfovibrio kirbyi</name>
    <dbReference type="NCBI Taxonomy" id="2696086"/>
    <lineage>
        <taxon>Bacteria</taxon>
        <taxon>Pseudomonadati</taxon>
        <taxon>Thermodesulfobacteriota</taxon>
        <taxon>Desulfovibrionia</taxon>
        <taxon>Desulfovibrionales</taxon>
        <taxon>Desulfovibrionaceae</taxon>
        <taxon>Desulfovibrio</taxon>
    </lineage>
</organism>
<dbReference type="GO" id="GO:0019632">
    <property type="term" value="P:shikimate metabolic process"/>
    <property type="evidence" value="ECO:0007669"/>
    <property type="project" value="TreeGrafter"/>
</dbReference>
<dbReference type="GO" id="GO:0004764">
    <property type="term" value="F:shikimate 3-dehydrogenase (NADP+) activity"/>
    <property type="evidence" value="ECO:0007669"/>
    <property type="project" value="UniProtKB-UniRule"/>
</dbReference>
<dbReference type="HAMAP" id="MF_00222">
    <property type="entry name" value="Shikimate_DH_AroE"/>
    <property type="match status" value="1"/>
</dbReference>
<sequence>MKPGNRKIMDNRIDAPIRLYGVVGWPLGQSLSPFVHNAGFRALGSAAVYLRWEISPERLPAFVESMRLLDIQGCSVTIPHKISLLPLLDDISPQASAVGAVNTIYRKNNRLCGENTDITGFLMPLRETSLESTDVLLLGAGGAARAVAAGLALRRARCVFVTTPSDKTHLPLAEQFGLVPVPWQSRHDVNARLVVNTTPLGMRGKHEDETPYDFTLASSESVGSPRDARIAYDIVYNPWETRFLREAKLAGRQCVTGLDMFFAQANAQFHLWTGQNLPDTLLSVLRAR</sequence>
<dbReference type="Gene3D" id="3.40.50.10860">
    <property type="entry name" value="Leucine Dehydrogenase, chain A, domain 1"/>
    <property type="match status" value="1"/>
</dbReference>
<dbReference type="AlphaFoldDB" id="A0A6L2R4H2"/>
<evidence type="ECO:0000313" key="6">
    <source>
        <dbReference type="EMBL" id="GFH62405.1"/>
    </source>
</evidence>
<keyword evidence="4" id="KW-0521">NADP</keyword>